<accession>A0AAE1E7D0</accession>
<sequence>MPRIKLVSNYTNLVSVLSHATPSSFKPNQSRDLVNLCQHERLMPCEGPLRAAQSRHSRDVVNLSQQGCLMPGESRDRFEPHSYISHVASKTIPK</sequence>
<protein>
    <submittedName>
        <fullName evidence="1">Uncharacterized protein</fullName>
    </submittedName>
</protein>
<name>A0AAE1E7D0_9GAST</name>
<evidence type="ECO:0000313" key="1">
    <source>
        <dbReference type="EMBL" id="KAK3796245.1"/>
    </source>
</evidence>
<dbReference type="Proteomes" id="UP001283361">
    <property type="component" value="Unassembled WGS sequence"/>
</dbReference>
<evidence type="ECO:0000313" key="2">
    <source>
        <dbReference type="Proteomes" id="UP001283361"/>
    </source>
</evidence>
<organism evidence="1 2">
    <name type="scientific">Elysia crispata</name>
    <name type="common">lettuce slug</name>
    <dbReference type="NCBI Taxonomy" id="231223"/>
    <lineage>
        <taxon>Eukaryota</taxon>
        <taxon>Metazoa</taxon>
        <taxon>Spiralia</taxon>
        <taxon>Lophotrochozoa</taxon>
        <taxon>Mollusca</taxon>
        <taxon>Gastropoda</taxon>
        <taxon>Heterobranchia</taxon>
        <taxon>Euthyneura</taxon>
        <taxon>Panpulmonata</taxon>
        <taxon>Sacoglossa</taxon>
        <taxon>Placobranchoidea</taxon>
        <taxon>Plakobranchidae</taxon>
        <taxon>Elysia</taxon>
    </lineage>
</organism>
<gene>
    <name evidence="1" type="ORF">RRG08_006815</name>
</gene>
<comment type="caution">
    <text evidence="1">The sequence shown here is derived from an EMBL/GenBank/DDBJ whole genome shotgun (WGS) entry which is preliminary data.</text>
</comment>
<dbReference type="EMBL" id="JAWDGP010000900">
    <property type="protein sequence ID" value="KAK3796245.1"/>
    <property type="molecule type" value="Genomic_DNA"/>
</dbReference>
<dbReference type="AlphaFoldDB" id="A0AAE1E7D0"/>
<reference evidence="1" key="1">
    <citation type="journal article" date="2023" name="G3 (Bethesda)">
        <title>A reference genome for the long-term kleptoplast-retaining sea slug Elysia crispata morphotype clarki.</title>
        <authorList>
            <person name="Eastman K.E."/>
            <person name="Pendleton A.L."/>
            <person name="Shaikh M.A."/>
            <person name="Suttiyut T."/>
            <person name="Ogas R."/>
            <person name="Tomko P."/>
            <person name="Gavelis G."/>
            <person name="Widhalm J.R."/>
            <person name="Wisecaver J.H."/>
        </authorList>
    </citation>
    <scope>NUCLEOTIDE SEQUENCE</scope>
    <source>
        <strain evidence="1">ECLA1</strain>
    </source>
</reference>
<proteinExistence type="predicted"/>
<keyword evidence="2" id="KW-1185">Reference proteome</keyword>